<dbReference type="PANTHER" id="PTHR30173:SF43">
    <property type="entry name" value="ECF RNA POLYMERASE SIGMA FACTOR SIGI-RELATED"/>
    <property type="match status" value="1"/>
</dbReference>
<sequence>MDRVAAVPLAELLDERRYLLDVACWMLGSAGAAERVVDETYRRWYGLPDAARGRIEVPRSWLARTAGGICLGRLTGPGRPGDTAAGTGSADRLRNAERPAAALPAERARAGVRAQRPRPVTSYRHDVLARAVRDACAAQDGELLASLLAPDATALFDGGGKIRALATPVHGGRQVAASLLTLLALRPRTTLTTHSVNGRTGLVARYDHQVAAVISIAVTGRRITHVSIVLNPDKLRLWNRPPRPPERPSPRDGGGL</sequence>
<dbReference type="RefSeq" id="WP_153292116.1">
    <property type="nucleotide sequence ID" value="NZ_CP045643.1"/>
</dbReference>
<protein>
    <submittedName>
        <fullName evidence="2">RNA polymerase subunit sigma</fullName>
    </submittedName>
</protein>
<feature type="region of interest" description="Disordered" evidence="1">
    <location>
        <begin position="235"/>
        <end position="256"/>
    </location>
</feature>
<dbReference type="InterPro" id="IPR032710">
    <property type="entry name" value="NTF2-like_dom_sf"/>
</dbReference>
<evidence type="ECO:0000256" key="1">
    <source>
        <dbReference type="SAM" id="MobiDB-lite"/>
    </source>
</evidence>
<dbReference type="InterPro" id="IPR052704">
    <property type="entry name" value="ECF_Sigma-70_Domain"/>
</dbReference>
<keyword evidence="3" id="KW-1185">Reference proteome</keyword>
<evidence type="ECO:0000313" key="3">
    <source>
        <dbReference type="Proteomes" id="UP000326179"/>
    </source>
</evidence>
<reference evidence="2 3" key="1">
    <citation type="submission" date="2019-10" db="EMBL/GenBank/DDBJ databases">
        <title>A novel species.</title>
        <authorList>
            <person name="Gao J."/>
        </authorList>
    </citation>
    <scope>NUCLEOTIDE SEQUENCE [LARGE SCALE GENOMIC DNA]</scope>
    <source>
        <strain evidence="2 3">QMT-28</strain>
    </source>
</reference>
<evidence type="ECO:0000313" key="2">
    <source>
        <dbReference type="EMBL" id="QFZ77936.1"/>
    </source>
</evidence>
<dbReference type="Proteomes" id="UP000326179">
    <property type="component" value="Chromosome"/>
</dbReference>
<organism evidence="2 3">
    <name type="scientific">Streptomyces fagopyri</name>
    <dbReference type="NCBI Taxonomy" id="2662397"/>
    <lineage>
        <taxon>Bacteria</taxon>
        <taxon>Bacillati</taxon>
        <taxon>Actinomycetota</taxon>
        <taxon>Actinomycetes</taxon>
        <taxon>Kitasatosporales</taxon>
        <taxon>Streptomycetaceae</taxon>
        <taxon>Streptomyces</taxon>
    </lineage>
</organism>
<dbReference type="KEGG" id="sfy:GFH48_35760"/>
<proteinExistence type="predicted"/>
<dbReference type="AlphaFoldDB" id="A0A5Q0LN29"/>
<dbReference type="GO" id="GO:0016987">
    <property type="term" value="F:sigma factor activity"/>
    <property type="evidence" value="ECO:0007669"/>
    <property type="project" value="TreeGrafter"/>
</dbReference>
<gene>
    <name evidence="2" type="ORF">GFH48_35760</name>
</gene>
<name>A0A5Q0LN29_9ACTN</name>
<accession>A0A5Q0LN29</accession>
<dbReference type="EMBL" id="CP045643">
    <property type="protein sequence ID" value="QFZ77936.1"/>
    <property type="molecule type" value="Genomic_DNA"/>
</dbReference>
<dbReference type="PANTHER" id="PTHR30173">
    <property type="entry name" value="SIGMA 19 FACTOR"/>
    <property type="match status" value="1"/>
</dbReference>
<dbReference type="SUPFAM" id="SSF54427">
    <property type="entry name" value="NTF2-like"/>
    <property type="match status" value="1"/>
</dbReference>